<gene>
    <name evidence="1" type="ORF">F2Q68_00024435</name>
</gene>
<evidence type="ECO:0000313" key="1">
    <source>
        <dbReference type="EMBL" id="KAF2568639.1"/>
    </source>
</evidence>
<reference evidence="1" key="1">
    <citation type="submission" date="2019-12" db="EMBL/GenBank/DDBJ databases">
        <title>Genome sequencing and annotation of Brassica cretica.</title>
        <authorList>
            <person name="Studholme D.J."/>
            <person name="Sarris P.F."/>
        </authorList>
    </citation>
    <scope>NUCLEOTIDE SEQUENCE</scope>
    <source>
        <strain evidence="1">PFS-001/15</strain>
        <tissue evidence="1">Leaf</tissue>
    </source>
</reference>
<name>A0A8S9IFY8_BRACR</name>
<comment type="caution">
    <text evidence="1">The sequence shown here is derived from an EMBL/GenBank/DDBJ whole genome shotgun (WGS) entry which is preliminary data.</text>
</comment>
<dbReference type="Proteomes" id="UP000712281">
    <property type="component" value="Unassembled WGS sequence"/>
</dbReference>
<sequence length="99" mass="11317">MFLEFPERVRLPATEDRCELCSRYNDFSSLQPQAAPELVTFPAASSHRYPEPLQVQSRTVGVLHRLRGSSQAVTFTIIIGHDKDPPTRDHRIKLSMRVL</sequence>
<organism evidence="1 2">
    <name type="scientific">Brassica cretica</name>
    <name type="common">Mustard</name>
    <dbReference type="NCBI Taxonomy" id="69181"/>
    <lineage>
        <taxon>Eukaryota</taxon>
        <taxon>Viridiplantae</taxon>
        <taxon>Streptophyta</taxon>
        <taxon>Embryophyta</taxon>
        <taxon>Tracheophyta</taxon>
        <taxon>Spermatophyta</taxon>
        <taxon>Magnoliopsida</taxon>
        <taxon>eudicotyledons</taxon>
        <taxon>Gunneridae</taxon>
        <taxon>Pentapetalae</taxon>
        <taxon>rosids</taxon>
        <taxon>malvids</taxon>
        <taxon>Brassicales</taxon>
        <taxon>Brassicaceae</taxon>
        <taxon>Brassiceae</taxon>
        <taxon>Brassica</taxon>
    </lineage>
</organism>
<accession>A0A8S9IFY8</accession>
<dbReference type="EMBL" id="QGKW02001911">
    <property type="protein sequence ID" value="KAF2568639.1"/>
    <property type="molecule type" value="Genomic_DNA"/>
</dbReference>
<evidence type="ECO:0000313" key="2">
    <source>
        <dbReference type="Proteomes" id="UP000712281"/>
    </source>
</evidence>
<proteinExistence type="predicted"/>
<protein>
    <submittedName>
        <fullName evidence="1">Uncharacterized protein</fullName>
    </submittedName>
</protein>
<dbReference type="AlphaFoldDB" id="A0A8S9IFY8"/>